<dbReference type="EMBL" id="KB097579">
    <property type="protein sequence ID" value="ESN93919.1"/>
    <property type="molecule type" value="Genomic_DNA"/>
</dbReference>
<keyword evidence="4" id="KW-1185">Reference proteome</keyword>
<accession>T1FFR2</accession>
<dbReference type="InterPro" id="IPR036691">
    <property type="entry name" value="Endo/exonu/phosph_ase_sf"/>
</dbReference>
<reference evidence="4" key="1">
    <citation type="submission" date="2012-12" db="EMBL/GenBank/DDBJ databases">
        <authorList>
            <person name="Hellsten U."/>
            <person name="Grimwood J."/>
            <person name="Chapman J.A."/>
            <person name="Shapiro H."/>
            <person name="Aerts A."/>
            <person name="Otillar R.P."/>
            <person name="Terry A.Y."/>
            <person name="Boore J.L."/>
            <person name="Simakov O."/>
            <person name="Marletaz F."/>
            <person name="Cho S.-J."/>
            <person name="Edsinger-Gonzales E."/>
            <person name="Havlak P."/>
            <person name="Kuo D.-H."/>
            <person name="Larsson T."/>
            <person name="Lv J."/>
            <person name="Arendt D."/>
            <person name="Savage R."/>
            <person name="Osoegawa K."/>
            <person name="de Jong P."/>
            <person name="Lindberg D.R."/>
            <person name="Seaver E.C."/>
            <person name="Weisblat D.A."/>
            <person name="Putnam N.H."/>
            <person name="Grigoriev I.V."/>
            <person name="Rokhsar D.S."/>
        </authorList>
    </citation>
    <scope>NUCLEOTIDE SEQUENCE</scope>
</reference>
<organism evidence="3 4">
    <name type="scientific">Helobdella robusta</name>
    <name type="common">Californian leech</name>
    <dbReference type="NCBI Taxonomy" id="6412"/>
    <lineage>
        <taxon>Eukaryota</taxon>
        <taxon>Metazoa</taxon>
        <taxon>Spiralia</taxon>
        <taxon>Lophotrochozoa</taxon>
        <taxon>Annelida</taxon>
        <taxon>Clitellata</taxon>
        <taxon>Hirudinea</taxon>
        <taxon>Rhynchobdellida</taxon>
        <taxon>Glossiphoniidae</taxon>
        <taxon>Helobdella</taxon>
    </lineage>
</organism>
<evidence type="ECO:0000313" key="4">
    <source>
        <dbReference type="Proteomes" id="UP000015101"/>
    </source>
</evidence>
<keyword evidence="1" id="KW-1133">Transmembrane helix</keyword>
<dbReference type="OrthoDB" id="418748at2759"/>
<name>T1FFR2_HELRO</name>
<dbReference type="EMBL" id="AMQM01007161">
    <property type="status" value="NOT_ANNOTATED_CDS"/>
    <property type="molecule type" value="Genomic_DNA"/>
</dbReference>
<dbReference type="CTD" id="20207661"/>
<dbReference type="EnsemblMetazoa" id="HelroT180326">
    <property type="protein sequence ID" value="HelroP180326"/>
    <property type="gene ID" value="HelroG180326"/>
</dbReference>
<protein>
    <recommendedName>
        <fullName evidence="5">Endonuclease/exonuclease/phosphatase domain-containing protein</fullName>
    </recommendedName>
</protein>
<dbReference type="InParanoid" id="T1FFR2"/>
<evidence type="ECO:0000256" key="1">
    <source>
        <dbReference type="SAM" id="Phobius"/>
    </source>
</evidence>
<keyword evidence="1" id="KW-0812">Transmembrane</keyword>
<dbReference type="HOGENOM" id="CLU_714298_0_0_1"/>
<evidence type="ECO:0008006" key="5">
    <source>
        <dbReference type="Google" id="ProtNLM"/>
    </source>
</evidence>
<dbReference type="RefSeq" id="XP_009027895.1">
    <property type="nucleotide sequence ID" value="XM_009029647.1"/>
</dbReference>
<dbReference type="AlphaFoldDB" id="T1FFR2"/>
<reference evidence="3" key="3">
    <citation type="submission" date="2015-06" db="UniProtKB">
        <authorList>
            <consortium name="EnsemblMetazoa"/>
        </authorList>
    </citation>
    <scope>IDENTIFICATION</scope>
</reference>
<reference evidence="2 4" key="2">
    <citation type="journal article" date="2013" name="Nature">
        <title>Insights into bilaterian evolution from three spiralian genomes.</title>
        <authorList>
            <person name="Simakov O."/>
            <person name="Marletaz F."/>
            <person name="Cho S.J."/>
            <person name="Edsinger-Gonzales E."/>
            <person name="Havlak P."/>
            <person name="Hellsten U."/>
            <person name="Kuo D.H."/>
            <person name="Larsson T."/>
            <person name="Lv J."/>
            <person name="Arendt D."/>
            <person name="Savage R."/>
            <person name="Osoegawa K."/>
            <person name="de Jong P."/>
            <person name="Grimwood J."/>
            <person name="Chapman J.A."/>
            <person name="Shapiro H."/>
            <person name="Aerts A."/>
            <person name="Otillar R.P."/>
            <person name="Terry A.Y."/>
            <person name="Boore J.L."/>
            <person name="Grigoriev I.V."/>
            <person name="Lindberg D.R."/>
            <person name="Seaver E.C."/>
            <person name="Weisblat D.A."/>
            <person name="Putnam N.H."/>
            <person name="Rokhsar D.S."/>
        </authorList>
    </citation>
    <scope>NUCLEOTIDE SEQUENCE</scope>
</reference>
<evidence type="ECO:0000313" key="3">
    <source>
        <dbReference type="EnsemblMetazoa" id="HelroP180326"/>
    </source>
</evidence>
<dbReference type="SUPFAM" id="SSF56219">
    <property type="entry name" value="DNase I-like"/>
    <property type="match status" value="1"/>
</dbReference>
<proteinExistence type="predicted"/>
<dbReference type="Proteomes" id="UP000015101">
    <property type="component" value="Unassembled WGS sequence"/>
</dbReference>
<feature type="transmembrane region" description="Helical" evidence="1">
    <location>
        <begin position="27"/>
        <end position="45"/>
    </location>
</feature>
<dbReference type="KEGG" id="hro:HELRODRAFT_180326"/>
<evidence type="ECO:0000313" key="2">
    <source>
        <dbReference type="EMBL" id="ESN93919.1"/>
    </source>
</evidence>
<sequence>MMLLLTLVLVLLLQLLTLLLVLWSWSLASLTWLTLLLVVTWLLLLPCVRHLWRDPDEAVATSVSDLLSNPNTILMGDLNAHDSNIQDARGEALAVEIDDSDCGSLNLDSPTRLPNNSQPTSPDVSIASDSLISSMDWRSNLGGRAAQGSFQLVVCKVNLSGKLAKKKEVFVSKCRVWKLKEEEPRRVFQEKIQEKADLRSDRYVESITKDQPRHRESWWWSEEVGKIIEAKRKLYRIWKKTKKEEDRILYCSVKRGAKRPVYMAQSEEQKKCFGVSCVKWSDGKLLTAKDNVKERWKVYFEKLLNEEFEWDKDGLPMVNMVSGPLEVITYSDVKFAISKAMSGKAACSSVLVVEMLRASGNVGVQWATDLCNAIVREGKVPNVWKKS</sequence>
<gene>
    <name evidence="3" type="primary">20207661</name>
    <name evidence="2" type="ORF">HELRODRAFT_180326</name>
</gene>
<dbReference type="EMBL" id="AMQM01007160">
    <property type="status" value="NOT_ANNOTATED_CDS"/>
    <property type="molecule type" value="Genomic_DNA"/>
</dbReference>
<keyword evidence="1" id="KW-0472">Membrane</keyword>
<dbReference type="Gene3D" id="3.60.10.10">
    <property type="entry name" value="Endonuclease/exonuclease/phosphatase"/>
    <property type="match status" value="1"/>
</dbReference>
<dbReference type="GeneID" id="20207661"/>